<dbReference type="GO" id="GO:0003755">
    <property type="term" value="F:peptidyl-prolyl cis-trans isomerase activity"/>
    <property type="evidence" value="ECO:0007669"/>
    <property type="project" value="UniProtKB-EC"/>
</dbReference>
<evidence type="ECO:0000313" key="9">
    <source>
        <dbReference type="EMBL" id="MDP9828736.1"/>
    </source>
</evidence>
<dbReference type="RefSeq" id="WP_307246221.1">
    <property type="nucleotide sequence ID" value="NZ_JAUSQZ010000001.1"/>
</dbReference>
<dbReference type="InterPro" id="IPR001179">
    <property type="entry name" value="PPIase_FKBP_dom"/>
</dbReference>
<evidence type="ECO:0000256" key="1">
    <source>
        <dbReference type="ARBA" id="ARBA00000971"/>
    </source>
</evidence>
<comment type="catalytic activity">
    <reaction evidence="1 6">
        <text>[protein]-peptidylproline (omega=180) = [protein]-peptidylproline (omega=0)</text>
        <dbReference type="Rhea" id="RHEA:16237"/>
        <dbReference type="Rhea" id="RHEA-COMP:10747"/>
        <dbReference type="Rhea" id="RHEA-COMP:10748"/>
        <dbReference type="ChEBI" id="CHEBI:83833"/>
        <dbReference type="ChEBI" id="CHEBI:83834"/>
        <dbReference type="EC" id="5.2.1.8"/>
    </reaction>
</comment>
<feature type="domain" description="PPIase FKBP-type" evidence="8">
    <location>
        <begin position="85"/>
        <end position="175"/>
    </location>
</feature>
<evidence type="ECO:0000313" key="10">
    <source>
        <dbReference type="Proteomes" id="UP001235712"/>
    </source>
</evidence>
<proteinExistence type="inferred from homology"/>
<accession>A0ABT9P859</accession>
<dbReference type="PROSITE" id="PS50059">
    <property type="entry name" value="FKBP_PPIASE"/>
    <property type="match status" value="2"/>
</dbReference>
<dbReference type="PANTHER" id="PTHR43811:SF19">
    <property type="entry name" value="39 KDA FK506-BINDING NUCLEAR PROTEIN"/>
    <property type="match status" value="1"/>
</dbReference>
<sequence length="326" mass="33103">MLSRKALLRAGAVLVAAAAVVSGCSSASSGGDAGTSSATTTDIEAIKVSGKFGEAPKVDVPTPYSAEKTTRKIISEGDGEKVEAGQRVGIDYVGINGADGKKFDSSYDNGSTAAFTLDEGSVIKGLVTGLEGAPVGSRVLIAIPPADGYGTSGVTSVGIGPTDTLVFVVDVQSSAEVLKRASGKKVTPKKGLPTVKLDSKTGEPAITLPDSKAGDSLVVQPLIQGSGKKVEKGQNITVNYTGVTWPGGKVFDSTWTKKTTATFPIGRGQVISGWDKGLVGKTVGSQILLVIPPDEGYGAEGKTEAGIKGTDTLVFVVDILDAQDAS</sequence>
<keyword evidence="4 6" id="KW-0697">Rotamase</keyword>
<feature type="signal peptide" evidence="7">
    <location>
        <begin position="1"/>
        <end position="27"/>
    </location>
</feature>
<keyword evidence="5 6" id="KW-0413">Isomerase</keyword>
<evidence type="ECO:0000256" key="5">
    <source>
        <dbReference type="ARBA" id="ARBA00023235"/>
    </source>
</evidence>
<dbReference type="SUPFAM" id="SSF54534">
    <property type="entry name" value="FKBP-like"/>
    <property type="match status" value="2"/>
</dbReference>
<feature type="domain" description="PPIase FKBP-type" evidence="8">
    <location>
        <begin position="233"/>
        <end position="323"/>
    </location>
</feature>
<gene>
    <name evidence="9" type="ORF">J2S57_004485</name>
</gene>
<dbReference type="PANTHER" id="PTHR43811">
    <property type="entry name" value="FKBP-TYPE PEPTIDYL-PROLYL CIS-TRANS ISOMERASE FKPA"/>
    <property type="match status" value="1"/>
</dbReference>
<evidence type="ECO:0000256" key="4">
    <source>
        <dbReference type="ARBA" id="ARBA00023110"/>
    </source>
</evidence>
<keyword evidence="10" id="KW-1185">Reference proteome</keyword>
<dbReference type="Gene3D" id="3.10.50.40">
    <property type="match status" value="2"/>
</dbReference>
<dbReference type="InterPro" id="IPR046357">
    <property type="entry name" value="PPIase_dom_sf"/>
</dbReference>
<comment type="similarity">
    <text evidence="2">Belongs to the FKBP-type PPIase family.</text>
</comment>
<protein>
    <recommendedName>
        <fullName evidence="3 6">peptidylprolyl isomerase</fullName>
        <ecNumber evidence="3 6">5.2.1.8</ecNumber>
    </recommendedName>
</protein>
<dbReference type="Proteomes" id="UP001235712">
    <property type="component" value="Unassembled WGS sequence"/>
</dbReference>
<comment type="caution">
    <text evidence="9">The sequence shown here is derived from an EMBL/GenBank/DDBJ whole genome shotgun (WGS) entry which is preliminary data.</text>
</comment>
<evidence type="ECO:0000256" key="6">
    <source>
        <dbReference type="PROSITE-ProRule" id="PRU00277"/>
    </source>
</evidence>
<dbReference type="PROSITE" id="PS51257">
    <property type="entry name" value="PROKAR_LIPOPROTEIN"/>
    <property type="match status" value="1"/>
</dbReference>
<evidence type="ECO:0000256" key="2">
    <source>
        <dbReference type="ARBA" id="ARBA00006577"/>
    </source>
</evidence>
<evidence type="ECO:0000259" key="8">
    <source>
        <dbReference type="PROSITE" id="PS50059"/>
    </source>
</evidence>
<dbReference type="Pfam" id="PF00254">
    <property type="entry name" value="FKBP_C"/>
    <property type="match status" value="2"/>
</dbReference>
<evidence type="ECO:0000256" key="3">
    <source>
        <dbReference type="ARBA" id="ARBA00013194"/>
    </source>
</evidence>
<keyword evidence="7" id="KW-0732">Signal</keyword>
<evidence type="ECO:0000256" key="7">
    <source>
        <dbReference type="SAM" id="SignalP"/>
    </source>
</evidence>
<feature type="chain" id="PRO_5045802562" description="peptidylprolyl isomerase" evidence="7">
    <location>
        <begin position="28"/>
        <end position="326"/>
    </location>
</feature>
<reference evidence="9 10" key="1">
    <citation type="submission" date="2023-07" db="EMBL/GenBank/DDBJ databases">
        <title>Sequencing the genomes of 1000 actinobacteria strains.</title>
        <authorList>
            <person name="Klenk H.-P."/>
        </authorList>
    </citation>
    <scope>NUCLEOTIDE SEQUENCE [LARGE SCALE GENOMIC DNA]</scope>
    <source>
        <strain evidence="9 10">DSM 44388</strain>
    </source>
</reference>
<organism evidence="9 10">
    <name type="scientific">Kineosporia succinea</name>
    <dbReference type="NCBI Taxonomy" id="84632"/>
    <lineage>
        <taxon>Bacteria</taxon>
        <taxon>Bacillati</taxon>
        <taxon>Actinomycetota</taxon>
        <taxon>Actinomycetes</taxon>
        <taxon>Kineosporiales</taxon>
        <taxon>Kineosporiaceae</taxon>
        <taxon>Kineosporia</taxon>
    </lineage>
</organism>
<dbReference type="EC" id="5.2.1.8" evidence="3 6"/>
<dbReference type="EMBL" id="JAUSQZ010000001">
    <property type="protein sequence ID" value="MDP9828736.1"/>
    <property type="molecule type" value="Genomic_DNA"/>
</dbReference>
<name>A0ABT9P859_9ACTN</name>